<comment type="caution">
    <text evidence="2">The sequence shown here is derived from an EMBL/GenBank/DDBJ whole genome shotgun (WGS) entry which is preliminary data.</text>
</comment>
<sequence>MSAWHSERKSSGVPVAAAVVVVGLVVAAGVGYVVM</sequence>
<name>X0Y8J7_9ZZZZ</name>
<reference evidence="2" key="1">
    <citation type="journal article" date="2014" name="Front. Microbiol.">
        <title>High frequency of phylogenetically diverse reductive dehalogenase-homologous genes in deep subseafloor sedimentary metagenomes.</title>
        <authorList>
            <person name="Kawai M."/>
            <person name="Futagami T."/>
            <person name="Toyoda A."/>
            <person name="Takaki Y."/>
            <person name="Nishi S."/>
            <person name="Hori S."/>
            <person name="Arai W."/>
            <person name="Tsubouchi T."/>
            <person name="Morono Y."/>
            <person name="Uchiyama I."/>
            <person name="Ito T."/>
            <person name="Fujiyama A."/>
            <person name="Inagaki F."/>
            <person name="Takami H."/>
        </authorList>
    </citation>
    <scope>NUCLEOTIDE SEQUENCE</scope>
    <source>
        <strain evidence="2">Expedition CK06-06</strain>
    </source>
</reference>
<protein>
    <submittedName>
        <fullName evidence="2">Uncharacterized protein</fullName>
    </submittedName>
</protein>
<keyword evidence="1" id="KW-1133">Transmembrane helix</keyword>
<evidence type="ECO:0000256" key="1">
    <source>
        <dbReference type="SAM" id="Phobius"/>
    </source>
</evidence>
<accession>X0Y8J7</accession>
<proteinExistence type="predicted"/>
<evidence type="ECO:0000313" key="2">
    <source>
        <dbReference type="EMBL" id="GAG45033.1"/>
    </source>
</evidence>
<keyword evidence="1" id="KW-0472">Membrane</keyword>
<organism evidence="2">
    <name type="scientific">marine sediment metagenome</name>
    <dbReference type="NCBI Taxonomy" id="412755"/>
    <lineage>
        <taxon>unclassified sequences</taxon>
        <taxon>metagenomes</taxon>
        <taxon>ecological metagenomes</taxon>
    </lineage>
</organism>
<dbReference type="AlphaFoldDB" id="X0Y8J7"/>
<gene>
    <name evidence="2" type="ORF">S01H1_81764</name>
</gene>
<feature type="non-terminal residue" evidence="2">
    <location>
        <position position="35"/>
    </location>
</feature>
<feature type="transmembrane region" description="Helical" evidence="1">
    <location>
        <begin position="12"/>
        <end position="34"/>
    </location>
</feature>
<dbReference type="EMBL" id="BARS01055372">
    <property type="protein sequence ID" value="GAG45033.1"/>
    <property type="molecule type" value="Genomic_DNA"/>
</dbReference>
<keyword evidence="1" id="KW-0812">Transmembrane</keyword>